<protein>
    <submittedName>
        <fullName evidence="1">Uncharacterized protein</fullName>
    </submittedName>
</protein>
<evidence type="ECO:0000313" key="2">
    <source>
        <dbReference type="Proteomes" id="UP001055811"/>
    </source>
</evidence>
<comment type="caution">
    <text evidence="1">The sequence shown here is derived from an EMBL/GenBank/DDBJ whole genome shotgun (WGS) entry which is preliminary data.</text>
</comment>
<sequence length="119" mass="13715">MLRLFKWMRKHQSKRAVFLTFQSTQSFKSLLKGQDISFTTPLCNSKLEQATTEDLFELSEIEKHNIGNFCDKTDVDWVECWSESCPFGGVSHQLSHGFLKGLKYSDEFHGVSLARFTLS</sequence>
<dbReference type="Proteomes" id="UP001055811">
    <property type="component" value="Linkage Group LG01"/>
</dbReference>
<proteinExistence type="predicted"/>
<accession>A0ACB9H8I7</accession>
<reference evidence="1 2" key="2">
    <citation type="journal article" date="2022" name="Mol. Ecol. Resour.">
        <title>The genomes of chicory, endive, great burdock and yacon provide insights into Asteraceae paleo-polyploidization history and plant inulin production.</title>
        <authorList>
            <person name="Fan W."/>
            <person name="Wang S."/>
            <person name="Wang H."/>
            <person name="Wang A."/>
            <person name="Jiang F."/>
            <person name="Liu H."/>
            <person name="Zhao H."/>
            <person name="Xu D."/>
            <person name="Zhang Y."/>
        </authorList>
    </citation>
    <scope>NUCLEOTIDE SEQUENCE [LARGE SCALE GENOMIC DNA]</scope>
    <source>
        <strain evidence="2">cv. Punajuju</strain>
        <tissue evidence="1">Leaves</tissue>
    </source>
</reference>
<gene>
    <name evidence="1" type="ORF">L2E82_05485</name>
</gene>
<keyword evidence="2" id="KW-1185">Reference proteome</keyword>
<organism evidence="1 2">
    <name type="scientific">Cichorium intybus</name>
    <name type="common">Chicory</name>
    <dbReference type="NCBI Taxonomy" id="13427"/>
    <lineage>
        <taxon>Eukaryota</taxon>
        <taxon>Viridiplantae</taxon>
        <taxon>Streptophyta</taxon>
        <taxon>Embryophyta</taxon>
        <taxon>Tracheophyta</taxon>
        <taxon>Spermatophyta</taxon>
        <taxon>Magnoliopsida</taxon>
        <taxon>eudicotyledons</taxon>
        <taxon>Gunneridae</taxon>
        <taxon>Pentapetalae</taxon>
        <taxon>asterids</taxon>
        <taxon>campanulids</taxon>
        <taxon>Asterales</taxon>
        <taxon>Asteraceae</taxon>
        <taxon>Cichorioideae</taxon>
        <taxon>Cichorieae</taxon>
        <taxon>Cichoriinae</taxon>
        <taxon>Cichorium</taxon>
    </lineage>
</organism>
<evidence type="ECO:0000313" key="1">
    <source>
        <dbReference type="EMBL" id="KAI3791626.1"/>
    </source>
</evidence>
<name>A0ACB9H8I7_CICIN</name>
<reference evidence="2" key="1">
    <citation type="journal article" date="2022" name="Mol. Ecol. Resour.">
        <title>The genomes of chicory, endive, great burdock and yacon provide insights into Asteraceae palaeo-polyploidization history and plant inulin production.</title>
        <authorList>
            <person name="Fan W."/>
            <person name="Wang S."/>
            <person name="Wang H."/>
            <person name="Wang A."/>
            <person name="Jiang F."/>
            <person name="Liu H."/>
            <person name="Zhao H."/>
            <person name="Xu D."/>
            <person name="Zhang Y."/>
        </authorList>
    </citation>
    <scope>NUCLEOTIDE SEQUENCE [LARGE SCALE GENOMIC DNA]</scope>
    <source>
        <strain evidence="2">cv. Punajuju</strain>
    </source>
</reference>
<dbReference type="EMBL" id="CM042009">
    <property type="protein sequence ID" value="KAI3791626.1"/>
    <property type="molecule type" value="Genomic_DNA"/>
</dbReference>